<evidence type="ECO:0000313" key="3">
    <source>
        <dbReference type="Proteomes" id="UP000313645"/>
    </source>
</evidence>
<reference evidence="2 3" key="1">
    <citation type="submission" date="2019-02" db="EMBL/GenBank/DDBJ databases">
        <title>Marinobacter halodurans sp. nov., a marine bacterium isolated from sea tidal flat.</title>
        <authorList>
            <person name="Yoo Y."/>
            <person name="Lee D.W."/>
            <person name="Kim B.S."/>
            <person name="Kim J.-J."/>
        </authorList>
    </citation>
    <scope>NUCLEOTIDE SEQUENCE [LARGE SCALE GENOMIC DNA]</scope>
    <source>
        <strain evidence="2 3">YJ-S3-2</strain>
    </source>
</reference>
<dbReference type="InterPro" id="IPR029058">
    <property type="entry name" value="AB_hydrolase_fold"/>
</dbReference>
<dbReference type="InterPro" id="IPR050266">
    <property type="entry name" value="AB_hydrolase_sf"/>
</dbReference>
<dbReference type="Pfam" id="PF12697">
    <property type="entry name" value="Abhydrolase_6"/>
    <property type="match status" value="1"/>
</dbReference>
<keyword evidence="3" id="KW-1185">Reference proteome</keyword>
<evidence type="ECO:0000259" key="1">
    <source>
        <dbReference type="Pfam" id="PF12697"/>
    </source>
</evidence>
<comment type="caution">
    <text evidence="2">The sequence shown here is derived from an EMBL/GenBank/DDBJ whole genome shotgun (WGS) entry which is preliminary data.</text>
</comment>
<gene>
    <name evidence="2" type="ORF">EZI54_20605</name>
</gene>
<evidence type="ECO:0000313" key="2">
    <source>
        <dbReference type="EMBL" id="TBW48854.1"/>
    </source>
</evidence>
<dbReference type="Gene3D" id="3.40.50.1820">
    <property type="entry name" value="alpha/beta hydrolase"/>
    <property type="match status" value="1"/>
</dbReference>
<accession>A0ABY1ZGT4</accession>
<dbReference type="PANTHER" id="PTHR43798:SF33">
    <property type="entry name" value="HYDROLASE, PUTATIVE (AFU_ORTHOLOGUE AFUA_2G14860)-RELATED"/>
    <property type="match status" value="1"/>
</dbReference>
<name>A0ABY1ZGT4_9GAMM</name>
<dbReference type="EMBL" id="SJDL01000045">
    <property type="protein sequence ID" value="TBW48854.1"/>
    <property type="molecule type" value="Genomic_DNA"/>
</dbReference>
<sequence length="300" mass="32339">MNLPVKTFPAVTRLPDKPRTDKPALKHQLRQLGLSLYARVSPAGAARLVNRQFFRPSRLPMPSRYEYLLDEADSHTQLHHVSNTIPVYSWGEGPTVLGVHGWSGAGIQFGAYVKPLVAAGYRVVLFDAPGHGRAQGSQTDLFEMAEVVRRVGLGSGPVQAILAHSLGAVAAARALTRGLGAEYLVLLAPPSDLSSVVNGLGARLGIPAGVLRDHRQLMEARFGEDLWNQLSLPQLAPGLPGNGLVVYDSDDQHVPPAQSERVRTAWSGAAVFQTRGLGHHRLLWHPDVVDAVTTHIKASS</sequence>
<feature type="domain" description="AB hydrolase-1" evidence="1">
    <location>
        <begin position="97"/>
        <end position="289"/>
    </location>
</feature>
<organism evidence="2 3">
    <name type="scientific">Marinobacter halodurans</name>
    <dbReference type="NCBI Taxonomy" id="2528979"/>
    <lineage>
        <taxon>Bacteria</taxon>
        <taxon>Pseudomonadati</taxon>
        <taxon>Pseudomonadota</taxon>
        <taxon>Gammaproteobacteria</taxon>
        <taxon>Pseudomonadales</taxon>
        <taxon>Marinobacteraceae</taxon>
        <taxon>Marinobacter</taxon>
    </lineage>
</organism>
<protein>
    <submittedName>
        <fullName evidence="2">Alpha/beta hydrolase</fullName>
    </submittedName>
</protein>
<proteinExistence type="predicted"/>
<dbReference type="SUPFAM" id="SSF53474">
    <property type="entry name" value="alpha/beta-Hydrolases"/>
    <property type="match status" value="1"/>
</dbReference>
<dbReference type="RefSeq" id="WP_131483784.1">
    <property type="nucleotide sequence ID" value="NZ_SJDL01000045.1"/>
</dbReference>
<keyword evidence="2" id="KW-0378">Hydrolase</keyword>
<dbReference type="GO" id="GO:0016787">
    <property type="term" value="F:hydrolase activity"/>
    <property type="evidence" value="ECO:0007669"/>
    <property type="project" value="UniProtKB-KW"/>
</dbReference>
<dbReference type="PANTHER" id="PTHR43798">
    <property type="entry name" value="MONOACYLGLYCEROL LIPASE"/>
    <property type="match status" value="1"/>
</dbReference>
<dbReference type="Proteomes" id="UP000313645">
    <property type="component" value="Unassembled WGS sequence"/>
</dbReference>
<dbReference type="InterPro" id="IPR000073">
    <property type="entry name" value="AB_hydrolase_1"/>
</dbReference>